<dbReference type="EMBL" id="CP015017">
    <property type="protein sequence ID" value="APC00439.1"/>
    <property type="molecule type" value="Genomic_DNA"/>
</dbReference>
<protein>
    <recommendedName>
        <fullName evidence="3">Rhamnosyltransferase</fullName>
    </recommendedName>
</protein>
<dbReference type="Gene3D" id="3.90.550.10">
    <property type="entry name" value="Spore Coat Polysaccharide Biosynthesis Protein SpsA, Chain A"/>
    <property type="match status" value="1"/>
</dbReference>
<evidence type="ECO:0000313" key="2">
    <source>
        <dbReference type="Proteomes" id="UP000182060"/>
    </source>
</evidence>
<reference evidence="1" key="1">
    <citation type="journal article" date="2017" name="Appl. Environ. Microbiol.">
        <title>Microdiversification of a pelagic Polynucleobacter species is mainly driven by acquisition of genomic islands from a partially interspecific gene pool.</title>
        <authorList>
            <person name="Hoetzinger M."/>
            <person name="Hahn M.W."/>
            <person name="Jezberova J."/>
            <person name="Schmidt J."/>
            <person name="Koll U."/>
        </authorList>
    </citation>
    <scope>NUCLEOTIDE SEQUENCE</scope>
    <source>
        <strain evidence="1">MWH-RechtKol4</strain>
    </source>
</reference>
<dbReference type="InterPro" id="IPR029044">
    <property type="entry name" value="Nucleotide-diphossugar_trans"/>
</dbReference>
<organism evidence="1 2">
    <name type="scientific">Polynucleobacter asymbioticus</name>
    <dbReference type="NCBI Taxonomy" id="576611"/>
    <lineage>
        <taxon>Bacteria</taxon>
        <taxon>Pseudomonadati</taxon>
        <taxon>Pseudomonadota</taxon>
        <taxon>Betaproteobacteria</taxon>
        <taxon>Burkholderiales</taxon>
        <taxon>Burkholderiaceae</taxon>
        <taxon>Polynucleobacter</taxon>
    </lineage>
</organism>
<sequence length="330" mass="36548">MPNSFSSSCVAAIVVTYFPREDLLRRVLGGLSAQVDQLYVIDNTPRVLPAVTEAAAVANPSWLSASWLDQFGTASWPTQFYPQGKNLGIATAQNIGIAKALANGCTDFLFFDQDSAPPDQLCQHLFTAREQLEAAGTQVGMIGPIIVDEKTGEHSPIIQSGKYWVKGVSYDTFPDEPISTEYIISSGSLISAQAIKIVGPMLDCLFIDWVDVEWGLRAQKFGMRNFVLPTCIMKHSIGDDYVRVGKKVINTHSDVRNFFIVRNASYLVFHESFKLAWKITVFAKLPLYILFFTASAHGPKWRAFKNLMRAFCDGLLAIMGPAPAYLFSKK</sequence>
<evidence type="ECO:0008006" key="3">
    <source>
        <dbReference type="Google" id="ProtNLM"/>
    </source>
</evidence>
<accession>A0AAC9IPK5</accession>
<dbReference type="CDD" id="cd02526">
    <property type="entry name" value="GT2_RfbF_like"/>
    <property type="match status" value="1"/>
</dbReference>
<gene>
    <name evidence="1" type="ORF">AOC25_01795</name>
</gene>
<dbReference type="AlphaFoldDB" id="A0AAC9IPK5"/>
<name>A0AAC9IPK5_9BURK</name>
<dbReference type="RefSeq" id="WP_071538669.1">
    <property type="nucleotide sequence ID" value="NZ_CP015016.1"/>
</dbReference>
<dbReference type="SUPFAM" id="SSF53448">
    <property type="entry name" value="Nucleotide-diphospho-sugar transferases"/>
    <property type="match status" value="1"/>
</dbReference>
<evidence type="ECO:0000313" key="1">
    <source>
        <dbReference type="EMBL" id="APC00439.1"/>
    </source>
</evidence>
<dbReference type="Proteomes" id="UP000182060">
    <property type="component" value="Chromosome"/>
</dbReference>
<proteinExistence type="predicted"/>